<sequence length="371" mass="43186">MKIKLFNYEVVNQSRLPWVDYARGIAIILVLYRHIYEGISRAGLSDQKFAYLEHANIIFYSFRMPLFFILSGIFIGKSLSKRSVQTLISTKFNTLFWPYLVWSLLQVTLQLLLSNYVNADRTLNDYWYIFVFPRRIDQFWYLYALFNVSVLYIITREKFKFQVWHQLVLGAVAFGVSSWLSVNKIDLGFGYDLLHYYVFFALGDLISDKLLNKEMYAKYASWKTFAILLPVFIIGQYYFLEKNLAMGDYEYVEAFQPVIFVLIAVSGCAFMANLAFILQKFNVMQWLRWIGFHSLYIYVSHVLVASATRVILVKAGITYVPLMLAICLVLALIIPIIVYNVAVSVGAWWLYSLEKPKESKPVTVTPKQQPV</sequence>
<proteinExistence type="inferred from homology"/>
<organism evidence="9 10">
    <name type="scientific">Chitinophaga horti</name>
    <dbReference type="NCBI Taxonomy" id="2920382"/>
    <lineage>
        <taxon>Bacteria</taxon>
        <taxon>Pseudomonadati</taxon>
        <taxon>Bacteroidota</taxon>
        <taxon>Chitinophagia</taxon>
        <taxon>Chitinophagales</taxon>
        <taxon>Chitinophagaceae</taxon>
        <taxon>Chitinophaga</taxon>
    </lineage>
</organism>
<evidence type="ECO:0000256" key="4">
    <source>
        <dbReference type="ARBA" id="ARBA00022692"/>
    </source>
</evidence>
<keyword evidence="5 7" id="KW-1133">Transmembrane helix</keyword>
<dbReference type="PANTHER" id="PTHR40074:SF2">
    <property type="entry name" value="O-ACETYLTRANSFERASE WECH"/>
    <property type="match status" value="1"/>
</dbReference>
<evidence type="ECO:0000256" key="6">
    <source>
        <dbReference type="ARBA" id="ARBA00023136"/>
    </source>
</evidence>
<comment type="similarity">
    <text evidence="2">Belongs to the acyltransferase 3 family.</text>
</comment>
<dbReference type="InterPro" id="IPR002656">
    <property type="entry name" value="Acyl_transf_3_dom"/>
</dbReference>
<keyword evidence="3" id="KW-1003">Cell membrane</keyword>
<evidence type="ECO:0000256" key="5">
    <source>
        <dbReference type="ARBA" id="ARBA00022989"/>
    </source>
</evidence>
<keyword evidence="4 7" id="KW-0812">Transmembrane</keyword>
<feature type="transmembrane region" description="Helical" evidence="7">
    <location>
        <begin position="163"/>
        <end position="182"/>
    </location>
</feature>
<keyword evidence="9" id="KW-0012">Acyltransferase</keyword>
<evidence type="ECO:0000256" key="3">
    <source>
        <dbReference type="ARBA" id="ARBA00022475"/>
    </source>
</evidence>
<keyword evidence="10" id="KW-1185">Reference proteome</keyword>
<evidence type="ECO:0000256" key="2">
    <source>
        <dbReference type="ARBA" id="ARBA00007400"/>
    </source>
</evidence>
<reference evidence="9" key="1">
    <citation type="submission" date="2022-10" db="EMBL/GenBank/DDBJ databases">
        <title>Chitinophaga sp. nov., isolated from soil.</title>
        <authorList>
            <person name="Jeon C.O."/>
        </authorList>
    </citation>
    <scope>NUCLEOTIDE SEQUENCE</scope>
    <source>
        <strain evidence="9">R8</strain>
    </source>
</reference>
<evidence type="ECO:0000313" key="10">
    <source>
        <dbReference type="Proteomes" id="UP001162741"/>
    </source>
</evidence>
<feature type="transmembrane region" description="Helical" evidence="7">
    <location>
        <begin position="138"/>
        <end position="154"/>
    </location>
</feature>
<feature type="domain" description="Acyltransferase 3" evidence="8">
    <location>
        <begin position="17"/>
        <end position="338"/>
    </location>
</feature>
<protein>
    <submittedName>
        <fullName evidence="9">Acyltransferase</fullName>
    </submittedName>
</protein>
<dbReference type="EMBL" id="CP107006">
    <property type="protein sequence ID" value="UYQ95240.1"/>
    <property type="molecule type" value="Genomic_DNA"/>
</dbReference>
<feature type="transmembrane region" description="Helical" evidence="7">
    <location>
        <begin position="219"/>
        <end position="239"/>
    </location>
</feature>
<dbReference type="RefSeq" id="WP_264283010.1">
    <property type="nucleotide sequence ID" value="NZ_CP107006.1"/>
</dbReference>
<feature type="transmembrane region" description="Helical" evidence="7">
    <location>
        <begin position="290"/>
        <end position="312"/>
    </location>
</feature>
<feature type="transmembrane region" description="Helical" evidence="7">
    <location>
        <begin position="96"/>
        <end position="118"/>
    </location>
</feature>
<dbReference type="GO" id="GO:0016746">
    <property type="term" value="F:acyltransferase activity"/>
    <property type="evidence" value="ECO:0007669"/>
    <property type="project" value="UniProtKB-KW"/>
</dbReference>
<accession>A0ABY6J6D6</accession>
<evidence type="ECO:0000256" key="1">
    <source>
        <dbReference type="ARBA" id="ARBA00004651"/>
    </source>
</evidence>
<evidence type="ECO:0000313" key="9">
    <source>
        <dbReference type="EMBL" id="UYQ95240.1"/>
    </source>
</evidence>
<evidence type="ECO:0000259" key="8">
    <source>
        <dbReference type="Pfam" id="PF01757"/>
    </source>
</evidence>
<name>A0ABY6J6D6_9BACT</name>
<evidence type="ECO:0000256" key="7">
    <source>
        <dbReference type="SAM" id="Phobius"/>
    </source>
</evidence>
<keyword evidence="6 7" id="KW-0472">Membrane</keyword>
<feature type="transmembrane region" description="Helical" evidence="7">
    <location>
        <begin position="259"/>
        <end position="278"/>
    </location>
</feature>
<gene>
    <name evidence="9" type="ORF">MKQ68_09040</name>
</gene>
<dbReference type="Proteomes" id="UP001162741">
    <property type="component" value="Chromosome"/>
</dbReference>
<comment type="subcellular location">
    <subcellularLocation>
        <location evidence="1">Cell membrane</location>
        <topology evidence="1">Multi-pass membrane protein</topology>
    </subcellularLocation>
</comment>
<dbReference type="Pfam" id="PF01757">
    <property type="entry name" value="Acyl_transf_3"/>
    <property type="match status" value="1"/>
</dbReference>
<keyword evidence="9" id="KW-0808">Transferase</keyword>
<dbReference type="PANTHER" id="PTHR40074">
    <property type="entry name" value="O-ACETYLTRANSFERASE WECH"/>
    <property type="match status" value="1"/>
</dbReference>
<feature type="transmembrane region" description="Helical" evidence="7">
    <location>
        <begin position="318"/>
        <end position="351"/>
    </location>
</feature>
<feature type="transmembrane region" description="Helical" evidence="7">
    <location>
        <begin position="57"/>
        <end position="75"/>
    </location>
</feature>